<feature type="region of interest" description="Disordered" evidence="7">
    <location>
        <begin position="1"/>
        <end position="35"/>
    </location>
</feature>
<evidence type="ECO:0000256" key="4">
    <source>
        <dbReference type="ARBA" id="ARBA00022737"/>
    </source>
</evidence>
<dbReference type="Gene3D" id="1.25.10.10">
    <property type="entry name" value="Leucine-rich Repeat Variant"/>
    <property type="match status" value="1"/>
</dbReference>
<accession>A0A6A6FZ65</accession>
<dbReference type="GO" id="GO:0006417">
    <property type="term" value="P:regulation of translation"/>
    <property type="evidence" value="ECO:0007669"/>
    <property type="project" value="UniProtKB-KW"/>
</dbReference>
<proteinExistence type="inferred from homology"/>
<keyword evidence="3" id="KW-0963">Cytoplasm</keyword>
<evidence type="ECO:0000256" key="1">
    <source>
        <dbReference type="ARBA" id="ARBA00004496"/>
    </source>
</evidence>
<evidence type="ECO:0000256" key="2">
    <source>
        <dbReference type="ARBA" id="ARBA00011045"/>
    </source>
</evidence>
<evidence type="ECO:0000313" key="9">
    <source>
        <dbReference type="EMBL" id="KAF2218755.1"/>
    </source>
</evidence>
<keyword evidence="4" id="KW-0677">Repeat</keyword>
<dbReference type="Proteomes" id="UP000799538">
    <property type="component" value="Unassembled WGS sequence"/>
</dbReference>
<name>A0A6A6FZ65_9PEZI</name>
<dbReference type="EMBL" id="ML992529">
    <property type="protein sequence ID" value="KAF2218755.1"/>
    <property type="molecule type" value="Genomic_DNA"/>
</dbReference>
<evidence type="ECO:0000256" key="7">
    <source>
        <dbReference type="SAM" id="MobiDB-lite"/>
    </source>
</evidence>
<evidence type="ECO:0000256" key="6">
    <source>
        <dbReference type="ARBA" id="ARBA00024912"/>
    </source>
</evidence>
<dbReference type="PANTHER" id="PTHR19316">
    <property type="entry name" value="PROTEIN FOLDING REGULATOR"/>
    <property type="match status" value="1"/>
</dbReference>
<dbReference type="InterPro" id="IPR011989">
    <property type="entry name" value="ARM-like"/>
</dbReference>
<dbReference type="InterPro" id="IPR013918">
    <property type="entry name" value="Nucleotide_exch_fac_Fes1"/>
</dbReference>
<feature type="domain" description="Nucleotide exchange factor Fes1" evidence="8">
    <location>
        <begin position="6"/>
        <end position="91"/>
    </location>
</feature>
<gene>
    <name evidence="9" type="ORF">BDZ85DRAFT_65401</name>
</gene>
<protein>
    <submittedName>
        <fullName evidence="9">Putative Hsp70 nucleotide exchange factor</fullName>
    </submittedName>
</protein>
<evidence type="ECO:0000259" key="8">
    <source>
        <dbReference type="Pfam" id="PF08609"/>
    </source>
</evidence>
<dbReference type="FunFam" id="1.25.10.10:FF:000434">
    <property type="entry name" value="Hsp70 nucleotide exchange factor fes1"/>
    <property type="match status" value="1"/>
</dbReference>
<keyword evidence="5" id="KW-0810">Translation regulation</keyword>
<dbReference type="SUPFAM" id="SSF48371">
    <property type="entry name" value="ARM repeat"/>
    <property type="match status" value="1"/>
</dbReference>
<dbReference type="OrthoDB" id="10250458at2759"/>
<dbReference type="GO" id="GO:0000774">
    <property type="term" value="F:adenyl-nucleotide exchange factor activity"/>
    <property type="evidence" value="ECO:0007669"/>
    <property type="project" value="TreeGrafter"/>
</dbReference>
<dbReference type="InterPro" id="IPR016024">
    <property type="entry name" value="ARM-type_fold"/>
</dbReference>
<comment type="subcellular location">
    <subcellularLocation>
        <location evidence="1">Cytoplasm</location>
    </subcellularLocation>
</comment>
<dbReference type="InterPro" id="IPR050693">
    <property type="entry name" value="Hsp70_NEF-Inhibitors"/>
</dbReference>
<keyword evidence="10" id="KW-1185">Reference proteome</keyword>
<comment type="function">
    <text evidence="6">Functions as a nucleotide exchange factor (NEF) for Hsp70 chaperones which accelerates the release of ADP. Required for fully efficient Hsp70-mediated folding of proteins.</text>
</comment>
<comment type="similarity">
    <text evidence="2">Belongs to the FES1 family.</text>
</comment>
<organism evidence="9 10">
    <name type="scientific">Elsinoe ampelina</name>
    <dbReference type="NCBI Taxonomy" id="302913"/>
    <lineage>
        <taxon>Eukaryota</taxon>
        <taxon>Fungi</taxon>
        <taxon>Dikarya</taxon>
        <taxon>Ascomycota</taxon>
        <taxon>Pezizomycotina</taxon>
        <taxon>Dothideomycetes</taxon>
        <taxon>Dothideomycetidae</taxon>
        <taxon>Myriangiales</taxon>
        <taxon>Elsinoaceae</taxon>
        <taxon>Elsinoe</taxon>
    </lineage>
</organism>
<dbReference type="PANTHER" id="PTHR19316:SF18">
    <property type="entry name" value="HSP70-BINDING PROTEIN 1"/>
    <property type="match status" value="1"/>
</dbReference>
<evidence type="ECO:0000256" key="5">
    <source>
        <dbReference type="ARBA" id="ARBA00022845"/>
    </source>
</evidence>
<sequence>MTDPGLNGLLKWSLENSEESRAGQSAQPPQDAARGLDAEALKRLMGGPSDADLMKEAMSVIHHPEATPEDKLIAWDNFEQLIENLDNANNMSNLGLWDPLVQKLQDKDAEVRRMAAWCVGTAVQNNVKSQVKLLAVGAIPSIIDLAANDTNKAVRKKAIMALSSGVRNYQPALDEALKRLPPQYKPSEHVQASDMEAIDNIMTKLRENAAGAS</sequence>
<dbReference type="GO" id="GO:0005783">
    <property type="term" value="C:endoplasmic reticulum"/>
    <property type="evidence" value="ECO:0007669"/>
    <property type="project" value="TreeGrafter"/>
</dbReference>
<dbReference type="Pfam" id="PF13646">
    <property type="entry name" value="HEAT_2"/>
    <property type="match status" value="1"/>
</dbReference>
<dbReference type="Pfam" id="PF08609">
    <property type="entry name" value="Fes1"/>
    <property type="match status" value="1"/>
</dbReference>
<reference evidence="10" key="1">
    <citation type="journal article" date="2020" name="Stud. Mycol.">
        <title>101 Dothideomycetes genomes: A test case for predicting lifestyles and emergence of pathogens.</title>
        <authorList>
            <person name="Haridas S."/>
            <person name="Albert R."/>
            <person name="Binder M."/>
            <person name="Bloem J."/>
            <person name="LaButti K."/>
            <person name="Salamov A."/>
            <person name="Andreopoulos B."/>
            <person name="Baker S."/>
            <person name="Barry K."/>
            <person name="Bills G."/>
            <person name="Bluhm B."/>
            <person name="Cannon C."/>
            <person name="Castanera R."/>
            <person name="Culley D."/>
            <person name="Daum C."/>
            <person name="Ezra D."/>
            <person name="Gonzalez J."/>
            <person name="Henrissat B."/>
            <person name="Kuo A."/>
            <person name="Liang C."/>
            <person name="Lipzen A."/>
            <person name="Lutzoni F."/>
            <person name="Magnuson J."/>
            <person name="Mondo S."/>
            <person name="Nolan M."/>
            <person name="Ohm R."/>
            <person name="Pangilinan J."/>
            <person name="Park H.-J."/>
            <person name="Ramirez L."/>
            <person name="Alfaro M."/>
            <person name="Sun H."/>
            <person name="Tritt A."/>
            <person name="Yoshinaga Y."/>
            <person name="Zwiers L.-H."/>
            <person name="Turgeon B."/>
            <person name="Goodwin S."/>
            <person name="Spatafora J."/>
            <person name="Crous P."/>
            <person name="Grigoriev I."/>
        </authorList>
    </citation>
    <scope>NUCLEOTIDE SEQUENCE [LARGE SCALE GENOMIC DNA]</scope>
    <source>
        <strain evidence="10">CECT 20119</strain>
    </source>
</reference>
<dbReference type="AlphaFoldDB" id="A0A6A6FZ65"/>
<evidence type="ECO:0000313" key="10">
    <source>
        <dbReference type="Proteomes" id="UP000799538"/>
    </source>
</evidence>
<evidence type="ECO:0000256" key="3">
    <source>
        <dbReference type="ARBA" id="ARBA00022490"/>
    </source>
</evidence>